<dbReference type="Gene3D" id="3.30.450.40">
    <property type="match status" value="1"/>
</dbReference>
<dbReference type="InterPro" id="IPR016032">
    <property type="entry name" value="Sig_transdc_resp-reg_C-effctor"/>
</dbReference>
<dbReference type="Pfam" id="PF00196">
    <property type="entry name" value="GerE"/>
    <property type="match status" value="1"/>
</dbReference>
<dbReference type="Gene3D" id="1.10.10.10">
    <property type="entry name" value="Winged helix-like DNA-binding domain superfamily/Winged helix DNA-binding domain"/>
    <property type="match status" value="1"/>
</dbReference>
<dbReference type="SUPFAM" id="SSF55781">
    <property type="entry name" value="GAF domain-like"/>
    <property type="match status" value="1"/>
</dbReference>
<evidence type="ECO:0000256" key="2">
    <source>
        <dbReference type="ARBA" id="ARBA00023163"/>
    </source>
</evidence>
<protein>
    <submittedName>
        <fullName evidence="4">Unannotated protein</fullName>
    </submittedName>
</protein>
<evidence type="ECO:0000259" key="3">
    <source>
        <dbReference type="Pfam" id="PF00196"/>
    </source>
</evidence>
<dbReference type="GO" id="GO:0003677">
    <property type="term" value="F:DNA binding"/>
    <property type="evidence" value="ECO:0007669"/>
    <property type="project" value="InterPro"/>
</dbReference>
<gene>
    <name evidence="4" type="ORF">UFOPK3495_00511</name>
</gene>
<keyword evidence="2" id="KW-0804">Transcription</keyword>
<dbReference type="SUPFAM" id="SSF46894">
    <property type="entry name" value="C-terminal effector domain of the bipartite response regulators"/>
    <property type="match status" value="1"/>
</dbReference>
<evidence type="ECO:0000313" key="4">
    <source>
        <dbReference type="EMBL" id="CAB4892974.1"/>
    </source>
</evidence>
<sequence length="228" mass="25156">MEHTERVNIYPQFVNFLATYPPPQQVIEALAQGPLAQFNVTSAHLFSVDSPNSLVLTGTTAQNSQGALRYRSIPRSIDMPMTKALRELSIEVILLTQMLEDYPSIKMDESIWLSELELNGEQNVISSPIISRGIGIGAFAFLTPADHVWTPSDHAFLSGLSSLLGLWLAGLNSINETSKFQQDPEIDVPLNLGSRQLQILRLVEQGRSNASIAFTLGYSESTVKQDLQ</sequence>
<name>A0A6J7FHG1_9ZZZZ</name>
<dbReference type="AlphaFoldDB" id="A0A6J7FHG1"/>
<reference evidence="4" key="1">
    <citation type="submission" date="2020-05" db="EMBL/GenBank/DDBJ databases">
        <authorList>
            <person name="Chiriac C."/>
            <person name="Salcher M."/>
            <person name="Ghai R."/>
            <person name="Kavagutti S V."/>
        </authorList>
    </citation>
    <scope>NUCLEOTIDE SEQUENCE</scope>
</reference>
<dbReference type="InterPro" id="IPR029016">
    <property type="entry name" value="GAF-like_dom_sf"/>
</dbReference>
<organism evidence="4">
    <name type="scientific">freshwater metagenome</name>
    <dbReference type="NCBI Taxonomy" id="449393"/>
    <lineage>
        <taxon>unclassified sequences</taxon>
        <taxon>metagenomes</taxon>
        <taxon>ecological metagenomes</taxon>
    </lineage>
</organism>
<dbReference type="EMBL" id="CAFBMC010000018">
    <property type="protein sequence ID" value="CAB4892974.1"/>
    <property type="molecule type" value="Genomic_DNA"/>
</dbReference>
<dbReference type="GO" id="GO:0006355">
    <property type="term" value="P:regulation of DNA-templated transcription"/>
    <property type="evidence" value="ECO:0007669"/>
    <property type="project" value="InterPro"/>
</dbReference>
<evidence type="ECO:0000256" key="1">
    <source>
        <dbReference type="ARBA" id="ARBA00023015"/>
    </source>
</evidence>
<dbReference type="InterPro" id="IPR036388">
    <property type="entry name" value="WH-like_DNA-bd_sf"/>
</dbReference>
<proteinExistence type="predicted"/>
<feature type="domain" description="HTH luxR-type" evidence="3">
    <location>
        <begin position="192"/>
        <end position="224"/>
    </location>
</feature>
<keyword evidence="1" id="KW-0805">Transcription regulation</keyword>
<dbReference type="InterPro" id="IPR000792">
    <property type="entry name" value="Tscrpt_reg_LuxR_C"/>
</dbReference>
<accession>A0A6J7FHG1</accession>